<reference evidence="1" key="1">
    <citation type="journal article" date="2019" name="bioRxiv">
        <title>The Genome of the Zebra Mussel, Dreissena polymorpha: A Resource for Invasive Species Research.</title>
        <authorList>
            <person name="McCartney M.A."/>
            <person name="Auch B."/>
            <person name="Kono T."/>
            <person name="Mallez S."/>
            <person name="Zhang Y."/>
            <person name="Obille A."/>
            <person name="Becker A."/>
            <person name="Abrahante J.E."/>
            <person name="Garbe J."/>
            <person name="Badalamenti J.P."/>
            <person name="Herman A."/>
            <person name="Mangelson H."/>
            <person name="Liachko I."/>
            <person name="Sullivan S."/>
            <person name="Sone E.D."/>
            <person name="Koren S."/>
            <person name="Silverstein K.A.T."/>
            <person name="Beckman K.B."/>
            <person name="Gohl D.M."/>
        </authorList>
    </citation>
    <scope>NUCLEOTIDE SEQUENCE</scope>
    <source>
        <strain evidence="1">Duluth1</strain>
        <tissue evidence="1">Whole animal</tissue>
    </source>
</reference>
<reference evidence="1" key="2">
    <citation type="submission" date="2020-11" db="EMBL/GenBank/DDBJ databases">
        <authorList>
            <person name="McCartney M.A."/>
            <person name="Auch B."/>
            <person name="Kono T."/>
            <person name="Mallez S."/>
            <person name="Becker A."/>
            <person name="Gohl D.M."/>
            <person name="Silverstein K.A.T."/>
            <person name="Koren S."/>
            <person name="Bechman K.B."/>
            <person name="Herman A."/>
            <person name="Abrahante J.E."/>
            <person name="Garbe J."/>
        </authorList>
    </citation>
    <scope>NUCLEOTIDE SEQUENCE</scope>
    <source>
        <strain evidence="1">Duluth1</strain>
        <tissue evidence="1">Whole animal</tissue>
    </source>
</reference>
<evidence type="ECO:0000313" key="2">
    <source>
        <dbReference type="Proteomes" id="UP000828390"/>
    </source>
</evidence>
<dbReference type="EMBL" id="JAIWYP010000004">
    <property type="protein sequence ID" value="KAH3835215.1"/>
    <property type="molecule type" value="Genomic_DNA"/>
</dbReference>
<proteinExistence type="predicted"/>
<dbReference type="Proteomes" id="UP000828390">
    <property type="component" value="Unassembled WGS sequence"/>
</dbReference>
<protein>
    <submittedName>
        <fullName evidence="1">Uncharacterized protein</fullName>
    </submittedName>
</protein>
<sequence>MTKRVGDIESNQLLKCMQIFYPVNMPDTEAERSVYGEDSLNKLCDHYNSVLTRMGCDIDHVKSAEWPALKIHMNRQSGSATSSVSNFYHRLFTNQNLKDTFKNILMLVELILCIPVYSAVCERGFPGWPELRQIGGLA</sequence>
<gene>
    <name evidence="1" type="ORF">DPMN_108563</name>
</gene>
<evidence type="ECO:0000313" key="1">
    <source>
        <dbReference type="EMBL" id="KAH3835215.1"/>
    </source>
</evidence>
<comment type="caution">
    <text evidence="1">The sequence shown here is derived from an EMBL/GenBank/DDBJ whole genome shotgun (WGS) entry which is preliminary data.</text>
</comment>
<accession>A0A9D4QM71</accession>
<name>A0A9D4QM71_DREPO</name>
<dbReference type="AlphaFoldDB" id="A0A9D4QM71"/>
<organism evidence="1 2">
    <name type="scientific">Dreissena polymorpha</name>
    <name type="common">Zebra mussel</name>
    <name type="synonym">Mytilus polymorpha</name>
    <dbReference type="NCBI Taxonomy" id="45954"/>
    <lineage>
        <taxon>Eukaryota</taxon>
        <taxon>Metazoa</taxon>
        <taxon>Spiralia</taxon>
        <taxon>Lophotrochozoa</taxon>
        <taxon>Mollusca</taxon>
        <taxon>Bivalvia</taxon>
        <taxon>Autobranchia</taxon>
        <taxon>Heteroconchia</taxon>
        <taxon>Euheterodonta</taxon>
        <taxon>Imparidentia</taxon>
        <taxon>Neoheterodontei</taxon>
        <taxon>Myida</taxon>
        <taxon>Dreissenoidea</taxon>
        <taxon>Dreissenidae</taxon>
        <taxon>Dreissena</taxon>
    </lineage>
</organism>
<keyword evidence="2" id="KW-1185">Reference proteome</keyword>